<feature type="region of interest" description="Disordered" evidence="1">
    <location>
        <begin position="1"/>
        <end position="55"/>
    </location>
</feature>
<keyword evidence="2" id="KW-0812">Transmembrane</keyword>
<proteinExistence type="predicted"/>
<feature type="transmembrane region" description="Helical" evidence="2">
    <location>
        <begin position="81"/>
        <end position="102"/>
    </location>
</feature>
<gene>
    <name evidence="3" type="ORF">HNR12_000747</name>
</gene>
<feature type="transmembrane region" description="Helical" evidence="2">
    <location>
        <begin position="257"/>
        <end position="278"/>
    </location>
</feature>
<feature type="transmembrane region" description="Helical" evidence="2">
    <location>
        <begin position="511"/>
        <end position="534"/>
    </location>
</feature>
<keyword evidence="2" id="KW-0472">Membrane</keyword>
<dbReference type="NCBIfam" id="NF037982">
    <property type="entry name" value="Nramp_1"/>
    <property type="match status" value="1"/>
</dbReference>
<evidence type="ECO:0008006" key="5">
    <source>
        <dbReference type="Google" id="ProtNLM"/>
    </source>
</evidence>
<feature type="compositionally biased region" description="Basic and acidic residues" evidence="1">
    <location>
        <begin position="7"/>
        <end position="17"/>
    </location>
</feature>
<feature type="transmembrane region" description="Helical" evidence="2">
    <location>
        <begin position="476"/>
        <end position="499"/>
    </location>
</feature>
<protein>
    <recommendedName>
        <fullName evidence="5">Divalent metal cation transporter</fullName>
    </recommendedName>
</protein>
<feature type="transmembrane region" description="Helical" evidence="2">
    <location>
        <begin position="189"/>
        <end position="208"/>
    </location>
</feature>
<feature type="transmembrane region" description="Helical" evidence="2">
    <location>
        <begin position="215"/>
        <end position="237"/>
    </location>
</feature>
<comment type="caution">
    <text evidence="3">The sequence shown here is derived from an EMBL/GenBank/DDBJ whole genome shotgun (WGS) entry which is preliminary data.</text>
</comment>
<accession>A0A853BHG7</accession>
<evidence type="ECO:0000256" key="2">
    <source>
        <dbReference type="SAM" id="Phobius"/>
    </source>
</evidence>
<evidence type="ECO:0000313" key="3">
    <source>
        <dbReference type="EMBL" id="NYI94470.1"/>
    </source>
</evidence>
<feature type="compositionally biased region" description="Gly residues" evidence="1">
    <location>
        <begin position="41"/>
        <end position="50"/>
    </location>
</feature>
<sequence>MDSSDINSDRPLGRDDLTGTETPPARVPAQRGPVPAESGAAAGGGPGGAGETPAPEQERFWKAGRLEPMPIRPLPKAPPSIHLLGPTVFLVALGVGMGESYMWPRLVLIFGPEIRWLFLIGVTLQAVVMLEMSRYAMATGESIFFGAARVFKPLMWFFFVTAILVYIWPGHLSAGASAFERVTGIPWQATAVTGMLLVGVVFTLAKVVYNLLENVLSICIGLLVVGTSVVAAMVGSLSDLSTTLTGMFAFGYLPDEALSPAWFPVIVGSIAFAGPSGMQQMWYTLHLRDKGAGMGSHIPRIRGLRHAEEQETMPSRGFMFDTSDPAEMSKWKGWRRWVTFDAFVLFWGITMLVTVSFTVLAQASARFDPQVATVIRDGERDAALDAMAASFTAAGSPVFGTIFFLFISLIGLNATLGLFDSFSRGQADMTYFFVPGARRFSMSKLYGFFLWGLIAFGIVILLFGPADGPAAILDTLAFLSTFAMGAYCVTLLLVNNLTLPKPIRPGILPNVLIACAAVFYLGMLFYSLFAYGVVVS</sequence>
<dbReference type="EMBL" id="JACCFO010000001">
    <property type="protein sequence ID" value="NYI94470.1"/>
    <property type="molecule type" value="Genomic_DNA"/>
</dbReference>
<dbReference type="RefSeq" id="WP_179766114.1">
    <property type="nucleotide sequence ID" value="NZ_JACCFO010000001.1"/>
</dbReference>
<feature type="transmembrane region" description="Helical" evidence="2">
    <location>
        <begin position="445"/>
        <end position="464"/>
    </location>
</feature>
<dbReference type="Proteomes" id="UP000575985">
    <property type="component" value="Unassembled WGS sequence"/>
</dbReference>
<feature type="transmembrane region" description="Helical" evidence="2">
    <location>
        <begin position="398"/>
        <end position="419"/>
    </location>
</feature>
<dbReference type="AlphaFoldDB" id="A0A853BHG7"/>
<feature type="transmembrane region" description="Helical" evidence="2">
    <location>
        <begin position="153"/>
        <end position="169"/>
    </location>
</feature>
<keyword evidence="2" id="KW-1133">Transmembrane helix</keyword>
<feature type="transmembrane region" description="Helical" evidence="2">
    <location>
        <begin position="114"/>
        <end position="132"/>
    </location>
</feature>
<evidence type="ECO:0000256" key="1">
    <source>
        <dbReference type="SAM" id="MobiDB-lite"/>
    </source>
</evidence>
<feature type="transmembrane region" description="Helical" evidence="2">
    <location>
        <begin position="338"/>
        <end position="361"/>
    </location>
</feature>
<organism evidence="3 4">
    <name type="scientific">Streptomonospora nanhaiensis</name>
    <dbReference type="NCBI Taxonomy" id="1323731"/>
    <lineage>
        <taxon>Bacteria</taxon>
        <taxon>Bacillati</taxon>
        <taxon>Actinomycetota</taxon>
        <taxon>Actinomycetes</taxon>
        <taxon>Streptosporangiales</taxon>
        <taxon>Nocardiopsidaceae</taxon>
        <taxon>Streptomonospora</taxon>
    </lineage>
</organism>
<name>A0A853BHG7_9ACTN</name>
<reference evidence="3 4" key="1">
    <citation type="submission" date="2020-07" db="EMBL/GenBank/DDBJ databases">
        <title>Sequencing the genomes of 1000 actinobacteria strains.</title>
        <authorList>
            <person name="Klenk H.-P."/>
        </authorList>
    </citation>
    <scope>NUCLEOTIDE SEQUENCE [LARGE SCALE GENOMIC DNA]</scope>
    <source>
        <strain evidence="3 4">DSM 45927</strain>
    </source>
</reference>
<keyword evidence="4" id="KW-1185">Reference proteome</keyword>
<evidence type="ECO:0000313" key="4">
    <source>
        <dbReference type="Proteomes" id="UP000575985"/>
    </source>
</evidence>